<evidence type="ECO:0000259" key="1">
    <source>
        <dbReference type="Pfam" id="PF13577"/>
    </source>
</evidence>
<dbReference type="Proteomes" id="UP000244898">
    <property type="component" value="Unassembled WGS sequence"/>
</dbReference>
<dbReference type="InterPro" id="IPR032710">
    <property type="entry name" value="NTF2-like_dom_sf"/>
</dbReference>
<dbReference type="InterPro" id="IPR037401">
    <property type="entry name" value="SnoaL-like"/>
</dbReference>
<keyword evidence="3" id="KW-1185">Reference proteome</keyword>
<feature type="domain" description="SnoaL-like" evidence="1">
    <location>
        <begin position="18"/>
        <end position="133"/>
    </location>
</feature>
<protein>
    <recommendedName>
        <fullName evidence="1">SnoaL-like domain-containing protein</fullName>
    </recommendedName>
</protein>
<dbReference type="Pfam" id="PF13577">
    <property type="entry name" value="SnoaL_4"/>
    <property type="match status" value="1"/>
</dbReference>
<evidence type="ECO:0000313" key="3">
    <source>
        <dbReference type="Proteomes" id="UP000244898"/>
    </source>
</evidence>
<sequence length="155" mass="17268">MQITPCPPVSTPVEAQNRTLVSSITLAADRGAYDLAEQAFAPQVVIDYTSVWGGEPVTTTPAELMISWQGIVPGFDTTWHELGPVTISVDGNNAKAHAFVDARHWIGEDLWRPLGSYHWDVERIDNTWRVTRMEFEMTQELGDRALAAQAMDRAE</sequence>
<evidence type="ECO:0000313" key="2">
    <source>
        <dbReference type="EMBL" id="SPJ26602.1"/>
    </source>
</evidence>
<accession>A0A2R8C2D8</accession>
<reference evidence="3" key="1">
    <citation type="submission" date="2018-03" db="EMBL/GenBank/DDBJ databases">
        <authorList>
            <person name="Rodrigo-Torres L."/>
            <person name="Arahal R. D."/>
            <person name="Lucena T."/>
        </authorList>
    </citation>
    <scope>NUCLEOTIDE SEQUENCE [LARGE SCALE GENOMIC DNA]</scope>
    <source>
        <strain evidence="3">CECT 7615</strain>
    </source>
</reference>
<proteinExistence type="predicted"/>
<dbReference type="Gene3D" id="3.10.450.50">
    <property type="match status" value="1"/>
</dbReference>
<organism evidence="2 3">
    <name type="scientific">Falsiruegeria mediterranea M17</name>
    <dbReference type="NCBI Taxonomy" id="1200281"/>
    <lineage>
        <taxon>Bacteria</taxon>
        <taxon>Pseudomonadati</taxon>
        <taxon>Pseudomonadota</taxon>
        <taxon>Alphaproteobacteria</taxon>
        <taxon>Rhodobacterales</taxon>
        <taxon>Roseobacteraceae</taxon>
        <taxon>Falsiruegeria</taxon>
    </lineage>
</organism>
<name>A0A2R8C2D8_9RHOB</name>
<dbReference type="AlphaFoldDB" id="A0A2R8C2D8"/>
<dbReference type="EMBL" id="ONZG01000001">
    <property type="protein sequence ID" value="SPJ26602.1"/>
    <property type="molecule type" value="Genomic_DNA"/>
</dbReference>
<gene>
    <name evidence="2" type="ORF">TRM7615_00070</name>
</gene>
<dbReference type="RefSeq" id="WP_165821333.1">
    <property type="nucleotide sequence ID" value="NZ_ONZG01000001.1"/>
</dbReference>
<dbReference type="SUPFAM" id="SSF54427">
    <property type="entry name" value="NTF2-like"/>
    <property type="match status" value="1"/>
</dbReference>